<name>A0ABQ7H9W4_DUNSA</name>
<dbReference type="EMBL" id="MU069439">
    <property type="protein sequence ID" value="KAF5843644.1"/>
    <property type="molecule type" value="Genomic_DNA"/>
</dbReference>
<organism evidence="1 2">
    <name type="scientific">Dunaliella salina</name>
    <name type="common">Green alga</name>
    <name type="synonym">Protococcus salinus</name>
    <dbReference type="NCBI Taxonomy" id="3046"/>
    <lineage>
        <taxon>Eukaryota</taxon>
        <taxon>Viridiplantae</taxon>
        <taxon>Chlorophyta</taxon>
        <taxon>core chlorophytes</taxon>
        <taxon>Chlorophyceae</taxon>
        <taxon>CS clade</taxon>
        <taxon>Chlamydomonadales</taxon>
        <taxon>Dunaliellaceae</taxon>
        <taxon>Dunaliella</taxon>
    </lineage>
</organism>
<evidence type="ECO:0008006" key="3">
    <source>
        <dbReference type="Google" id="ProtNLM"/>
    </source>
</evidence>
<evidence type="ECO:0000313" key="2">
    <source>
        <dbReference type="Proteomes" id="UP000815325"/>
    </source>
</evidence>
<accession>A0ABQ7H9W4</accession>
<dbReference type="Proteomes" id="UP000815325">
    <property type="component" value="Unassembled WGS sequence"/>
</dbReference>
<reference evidence="1" key="1">
    <citation type="submission" date="2017-08" db="EMBL/GenBank/DDBJ databases">
        <authorList>
            <person name="Polle J.E."/>
            <person name="Barry K."/>
            <person name="Cushman J."/>
            <person name="Schmutz J."/>
            <person name="Tran D."/>
            <person name="Hathwaick L.T."/>
            <person name="Yim W.C."/>
            <person name="Jenkins J."/>
            <person name="Mckie-Krisberg Z.M."/>
            <person name="Prochnik S."/>
            <person name="Lindquist E."/>
            <person name="Dockter R.B."/>
            <person name="Adam C."/>
            <person name="Molina H."/>
            <person name="Bunkerborg J."/>
            <person name="Jin E."/>
            <person name="Buchheim M."/>
            <person name="Magnuson J."/>
        </authorList>
    </citation>
    <scope>NUCLEOTIDE SEQUENCE</scope>
    <source>
        <strain evidence="1">CCAP 19/18</strain>
    </source>
</reference>
<proteinExistence type="predicted"/>
<gene>
    <name evidence="1" type="ORF">DUNSADRAFT_10819</name>
</gene>
<protein>
    <recommendedName>
        <fullName evidence="3">MADF domain-containing protein</fullName>
    </recommendedName>
</protein>
<comment type="caution">
    <text evidence="1">The sequence shown here is derived from an EMBL/GenBank/DDBJ whole genome shotgun (WGS) entry which is preliminary data.</text>
</comment>
<keyword evidence="2" id="KW-1185">Reference proteome</keyword>
<sequence>MPCAFVSCCWPACLPATAATMDSSDTFGAKVEADMQYVYLVRVVTSLNLQMKHHDARRRRYNDEKLKGATWDAVEGECEKRKIGTSL</sequence>
<evidence type="ECO:0000313" key="1">
    <source>
        <dbReference type="EMBL" id="KAF5843644.1"/>
    </source>
</evidence>